<name>A0A8T3VMA7_METOL</name>
<dbReference type="PANTHER" id="PTHR22976">
    <property type="entry name" value="BIOTIN SYNTHASE"/>
    <property type="match status" value="1"/>
</dbReference>
<dbReference type="HAMAP" id="MF_01694">
    <property type="entry name" value="BioB"/>
    <property type="match status" value="1"/>
</dbReference>
<dbReference type="SUPFAM" id="SSF102114">
    <property type="entry name" value="Radical SAM enzymes"/>
    <property type="match status" value="1"/>
</dbReference>
<sequence>MFDVDELKDKVLNGYKVTKEDAMNLIDVPLDDLTSGANEIRKSFCANRFDACMIINVKSGRCSENCKFCAQSNHYDTDIEIYPLLSKEELKEKSLAIYNSGFKRISYVASGRKVTQKDFETLSNLIEELKGECNDIRICVSLGLLTNDQISALNDAGVDRIHNNLESSRDYFKEICTTHSYEEKLETLDMIENENAMICSGGIFGMGESFEDRIDLALQLREYGVKSIPINVLNPIKGTPVENNEILSNDEACRIIAIFRFINPDAYIRMAGGRALLGDNGRKAFQSGANAGILGDMLTTQGVELDNDLKLLEELGFEITYSIDGL</sequence>
<dbReference type="CDD" id="cd01335">
    <property type="entry name" value="Radical_SAM"/>
    <property type="match status" value="1"/>
</dbReference>
<comment type="caution">
    <text evidence="15">The sequence shown here is derived from an EMBL/GenBank/DDBJ whole genome shotgun (WGS) entry which is preliminary data.</text>
</comment>
<keyword evidence="7 12" id="KW-0001">2Fe-2S</keyword>
<protein>
    <recommendedName>
        <fullName evidence="3 12">Biotin synthase</fullName>
        <ecNumber evidence="3 12">2.8.1.6</ecNumber>
    </recommendedName>
</protein>
<keyword evidence="6 12" id="KW-0949">S-adenosyl-L-methionine</keyword>
<dbReference type="InterPro" id="IPR024177">
    <property type="entry name" value="Biotin_synthase"/>
</dbReference>
<comment type="cofactor">
    <cofactor evidence="13">
        <name>[2Fe-2S] cluster</name>
        <dbReference type="ChEBI" id="CHEBI:190135"/>
    </cofactor>
    <text evidence="13">Binds 1 [2Fe-2S] cluster. The cluster is coordinated with 3 cysteines and 1 arginine.</text>
</comment>
<dbReference type="EC" id="2.8.1.6" evidence="3 12"/>
<feature type="binding site" evidence="12 13">
    <location>
        <position position="69"/>
    </location>
    <ligand>
        <name>[4Fe-4S] cluster</name>
        <dbReference type="ChEBI" id="CHEBI:49883"/>
        <note>4Fe-4S-S-AdoMet</note>
    </ligand>
</feature>
<feature type="domain" description="Radical SAM core" evidence="14">
    <location>
        <begin position="45"/>
        <end position="274"/>
    </location>
</feature>
<dbReference type="InterPro" id="IPR007197">
    <property type="entry name" value="rSAM"/>
</dbReference>
<evidence type="ECO:0000256" key="12">
    <source>
        <dbReference type="HAMAP-Rule" id="MF_01694"/>
    </source>
</evidence>
<dbReference type="InterPro" id="IPR002684">
    <property type="entry name" value="Biotin_synth/BioAB"/>
</dbReference>
<evidence type="ECO:0000256" key="10">
    <source>
        <dbReference type="ARBA" id="ARBA00023004"/>
    </source>
</evidence>
<dbReference type="GO" id="GO:0005506">
    <property type="term" value="F:iron ion binding"/>
    <property type="evidence" value="ECO:0007669"/>
    <property type="project" value="UniProtKB-UniRule"/>
</dbReference>
<feature type="binding site" evidence="12 13">
    <location>
        <position position="66"/>
    </location>
    <ligand>
        <name>[4Fe-4S] cluster</name>
        <dbReference type="ChEBI" id="CHEBI:49883"/>
        <note>4Fe-4S-S-AdoMet</note>
    </ligand>
</feature>
<dbReference type="EMBL" id="SUTG01000015">
    <property type="protein sequence ID" value="MBE6512372.1"/>
    <property type="molecule type" value="Genomic_DNA"/>
</dbReference>
<evidence type="ECO:0000313" key="16">
    <source>
        <dbReference type="Proteomes" id="UP000732619"/>
    </source>
</evidence>
<keyword evidence="9 12" id="KW-0093">Biotin biosynthesis</keyword>
<keyword evidence="4 12" id="KW-0004">4Fe-4S</keyword>
<comment type="function">
    <text evidence="12">Catalyzes the conversion of dethiobiotin (DTB) to biotin by the insertion of a sulfur atom into dethiobiotin via a radical-based mechanism.</text>
</comment>
<evidence type="ECO:0000256" key="1">
    <source>
        <dbReference type="ARBA" id="ARBA00004942"/>
    </source>
</evidence>
<dbReference type="Gene3D" id="3.20.20.70">
    <property type="entry name" value="Aldolase class I"/>
    <property type="match status" value="1"/>
</dbReference>
<dbReference type="SFLD" id="SFLDG01060">
    <property type="entry name" value="BATS_domain_containing"/>
    <property type="match status" value="1"/>
</dbReference>
<dbReference type="Proteomes" id="UP000732619">
    <property type="component" value="Unassembled WGS sequence"/>
</dbReference>
<evidence type="ECO:0000259" key="14">
    <source>
        <dbReference type="PROSITE" id="PS51918"/>
    </source>
</evidence>
<comment type="catalytic activity">
    <reaction evidence="12">
        <text>(4R,5S)-dethiobiotin + (sulfur carrier)-SH + 2 reduced [2Fe-2S]-[ferredoxin] + 2 S-adenosyl-L-methionine = (sulfur carrier)-H + biotin + 2 5'-deoxyadenosine + 2 L-methionine + 2 oxidized [2Fe-2S]-[ferredoxin]</text>
        <dbReference type="Rhea" id="RHEA:22060"/>
        <dbReference type="Rhea" id="RHEA-COMP:10000"/>
        <dbReference type="Rhea" id="RHEA-COMP:10001"/>
        <dbReference type="Rhea" id="RHEA-COMP:14737"/>
        <dbReference type="Rhea" id="RHEA-COMP:14739"/>
        <dbReference type="ChEBI" id="CHEBI:17319"/>
        <dbReference type="ChEBI" id="CHEBI:29917"/>
        <dbReference type="ChEBI" id="CHEBI:33737"/>
        <dbReference type="ChEBI" id="CHEBI:33738"/>
        <dbReference type="ChEBI" id="CHEBI:57586"/>
        <dbReference type="ChEBI" id="CHEBI:57844"/>
        <dbReference type="ChEBI" id="CHEBI:59789"/>
        <dbReference type="ChEBI" id="CHEBI:64428"/>
        <dbReference type="ChEBI" id="CHEBI:149473"/>
        <dbReference type="EC" id="2.8.1.6"/>
    </reaction>
</comment>
<dbReference type="InterPro" id="IPR006638">
    <property type="entry name" value="Elp3/MiaA/NifB-like_rSAM"/>
</dbReference>
<evidence type="ECO:0000256" key="7">
    <source>
        <dbReference type="ARBA" id="ARBA00022714"/>
    </source>
</evidence>
<evidence type="ECO:0000256" key="13">
    <source>
        <dbReference type="PIRSR" id="PIRSR001619-1"/>
    </source>
</evidence>
<dbReference type="Pfam" id="PF06968">
    <property type="entry name" value="BATS"/>
    <property type="match status" value="1"/>
</dbReference>
<feature type="binding site" evidence="12 13">
    <location>
        <position position="106"/>
    </location>
    <ligand>
        <name>[2Fe-2S] cluster</name>
        <dbReference type="ChEBI" id="CHEBI:190135"/>
    </ligand>
</feature>
<dbReference type="GO" id="GO:0004076">
    <property type="term" value="F:biotin synthase activity"/>
    <property type="evidence" value="ECO:0007669"/>
    <property type="project" value="UniProtKB-UniRule"/>
</dbReference>
<dbReference type="PIRSF" id="PIRSF001619">
    <property type="entry name" value="Biotin_synth"/>
    <property type="match status" value="1"/>
</dbReference>
<dbReference type="PROSITE" id="PS51918">
    <property type="entry name" value="RADICAL_SAM"/>
    <property type="match status" value="1"/>
</dbReference>
<evidence type="ECO:0000256" key="5">
    <source>
        <dbReference type="ARBA" id="ARBA00022679"/>
    </source>
</evidence>
<dbReference type="SFLD" id="SFLDG01278">
    <property type="entry name" value="biotin_synthase_like"/>
    <property type="match status" value="1"/>
</dbReference>
<dbReference type="SFLD" id="SFLDS00029">
    <property type="entry name" value="Radical_SAM"/>
    <property type="match status" value="1"/>
</dbReference>
<dbReference type="GO" id="GO:0051537">
    <property type="term" value="F:2 iron, 2 sulfur cluster binding"/>
    <property type="evidence" value="ECO:0007669"/>
    <property type="project" value="UniProtKB-KW"/>
</dbReference>
<dbReference type="Pfam" id="PF04055">
    <property type="entry name" value="Radical_SAM"/>
    <property type="match status" value="1"/>
</dbReference>
<evidence type="ECO:0000256" key="8">
    <source>
        <dbReference type="ARBA" id="ARBA00022723"/>
    </source>
</evidence>
<dbReference type="SMART" id="SM00876">
    <property type="entry name" value="BATS"/>
    <property type="match status" value="1"/>
</dbReference>
<comment type="subunit">
    <text evidence="12">Homodimer.</text>
</comment>
<dbReference type="GO" id="GO:0051539">
    <property type="term" value="F:4 iron, 4 sulfur cluster binding"/>
    <property type="evidence" value="ECO:0007669"/>
    <property type="project" value="UniProtKB-KW"/>
</dbReference>
<dbReference type="NCBIfam" id="TIGR00433">
    <property type="entry name" value="bioB"/>
    <property type="match status" value="1"/>
</dbReference>
<evidence type="ECO:0000313" key="15">
    <source>
        <dbReference type="EMBL" id="MBE6512372.1"/>
    </source>
</evidence>
<dbReference type="SMART" id="SM00729">
    <property type="entry name" value="Elp3"/>
    <property type="match status" value="1"/>
</dbReference>
<feature type="binding site" evidence="12 13">
    <location>
        <position position="139"/>
    </location>
    <ligand>
        <name>[2Fe-2S] cluster</name>
        <dbReference type="ChEBI" id="CHEBI:190135"/>
    </ligand>
</feature>
<comment type="cofactor">
    <cofactor evidence="12 13">
        <name>[4Fe-4S] cluster</name>
        <dbReference type="ChEBI" id="CHEBI:49883"/>
    </cofactor>
    <text evidence="12 13">Binds 1 [4Fe-4S] cluster. The cluster is coordinated with 3 cysteines and an exchangeable S-adenosyl-L-methionine.</text>
</comment>
<dbReference type="InterPro" id="IPR058240">
    <property type="entry name" value="rSAM_sf"/>
</dbReference>
<evidence type="ECO:0000256" key="3">
    <source>
        <dbReference type="ARBA" id="ARBA00012236"/>
    </source>
</evidence>
<keyword evidence="8 12" id="KW-0479">Metal-binding</keyword>
<comment type="pathway">
    <text evidence="1 12">Cofactor biosynthesis; biotin biosynthesis; biotin from 7,8-diaminononanoate: step 2/2.</text>
</comment>
<evidence type="ECO:0000256" key="4">
    <source>
        <dbReference type="ARBA" id="ARBA00022485"/>
    </source>
</evidence>
<evidence type="ECO:0000256" key="9">
    <source>
        <dbReference type="ARBA" id="ARBA00022756"/>
    </source>
</evidence>
<proteinExistence type="inferred from homology"/>
<feature type="binding site" evidence="12 13">
    <location>
        <position position="62"/>
    </location>
    <ligand>
        <name>[4Fe-4S] cluster</name>
        <dbReference type="ChEBI" id="CHEBI:49883"/>
        <note>4Fe-4S-S-AdoMet</note>
    </ligand>
</feature>
<feature type="binding site" evidence="12 13">
    <location>
        <position position="199"/>
    </location>
    <ligand>
        <name>[2Fe-2S] cluster</name>
        <dbReference type="ChEBI" id="CHEBI:190135"/>
    </ligand>
</feature>
<comment type="similarity">
    <text evidence="2 12">Belongs to the radical SAM superfamily. Biotin synthase family.</text>
</comment>
<accession>A0A8T3VMA7</accession>
<evidence type="ECO:0000256" key="11">
    <source>
        <dbReference type="ARBA" id="ARBA00023014"/>
    </source>
</evidence>
<keyword evidence="11 12" id="KW-0411">Iron-sulfur</keyword>
<keyword evidence="10 12" id="KW-0408">Iron</keyword>
<evidence type="ECO:0000256" key="6">
    <source>
        <dbReference type="ARBA" id="ARBA00022691"/>
    </source>
</evidence>
<comment type="cofactor">
    <cofactor evidence="12">
        <name>[2Fe-2S] cluster</name>
        <dbReference type="ChEBI" id="CHEBI:190135"/>
    </cofactor>
    <text evidence="12">Binds 1 [2Fe-2S] cluster. The cluster is coordinated with 3 cysteines and 1 arginine.</text>
</comment>
<gene>
    <name evidence="12 15" type="primary">bioB</name>
    <name evidence="15" type="ORF">E7Z75_04390</name>
</gene>
<reference evidence="15" key="1">
    <citation type="submission" date="2019-04" db="EMBL/GenBank/DDBJ databases">
        <title>Evolution of Biomass-Degrading Anaerobic Consortia Revealed by Metagenomics.</title>
        <authorList>
            <person name="Peng X."/>
        </authorList>
    </citation>
    <scope>NUCLEOTIDE SEQUENCE</scope>
    <source>
        <strain evidence="15">SIG14</strain>
    </source>
</reference>
<dbReference type="GO" id="GO:0009102">
    <property type="term" value="P:biotin biosynthetic process"/>
    <property type="evidence" value="ECO:0007669"/>
    <property type="project" value="UniProtKB-UniRule"/>
</dbReference>
<dbReference type="PANTHER" id="PTHR22976:SF2">
    <property type="entry name" value="BIOTIN SYNTHASE, MITOCHONDRIAL"/>
    <property type="match status" value="1"/>
</dbReference>
<organism evidence="15 16">
    <name type="scientific">Methanobrevibacter olleyae</name>
    <dbReference type="NCBI Taxonomy" id="294671"/>
    <lineage>
        <taxon>Archaea</taxon>
        <taxon>Methanobacteriati</taxon>
        <taxon>Methanobacteriota</taxon>
        <taxon>Methanomada group</taxon>
        <taxon>Methanobacteria</taxon>
        <taxon>Methanobacteriales</taxon>
        <taxon>Methanobacteriaceae</taxon>
        <taxon>Methanobrevibacter</taxon>
    </lineage>
</organism>
<dbReference type="AlphaFoldDB" id="A0A8T3VMA7"/>
<dbReference type="InterPro" id="IPR013785">
    <property type="entry name" value="Aldolase_TIM"/>
</dbReference>
<dbReference type="InterPro" id="IPR010722">
    <property type="entry name" value="BATS_dom"/>
</dbReference>
<feature type="binding site" evidence="12 13">
    <location>
        <position position="269"/>
    </location>
    <ligand>
        <name>[2Fe-2S] cluster</name>
        <dbReference type="ChEBI" id="CHEBI:190135"/>
    </ligand>
</feature>
<evidence type="ECO:0000256" key="2">
    <source>
        <dbReference type="ARBA" id="ARBA00010765"/>
    </source>
</evidence>
<keyword evidence="5 12" id="KW-0808">Transferase</keyword>